<name>A0ACC2W2X5_9TREE</name>
<gene>
    <name evidence="1" type="ORF">QFC20_004120</name>
</gene>
<keyword evidence="2" id="KW-1185">Reference proteome</keyword>
<evidence type="ECO:0000313" key="1">
    <source>
        <dbReference type="EMBL" id="KAJ9106058.1"/>
    </source>
</evidence>
<dbReference type="EMBL" id="JASBWS010000044">
    <property type="protein sequence ID" value="KAJ9106058.1"/>
    <property type="molecule type" value="Genomic_DNA"/>
</dbReference>
<comment type="caution">
    <text evidence="1">The sequence shown here is derived from an EMBL/GenBank/DDBJ whole genome shotgun (WGS) entry which is preliminary data.</text>
</comment>
<organism evidence="1 2">
    <name type="scientific">Naganishia adeliensis</name>
    <dbReference type="NCBI Taxonomy" id="92952"/>
    <lineage>
        <taxon>Eukaryota</taxon>
        <taxon>Fungi</taxon>
        <taxon>Dikarya</taxon>
        <taxon>Basidiomycota</taxon>
        <taxon>Agaricomycotina</taxon>
        <taxon>Tremellomycetes</taxon>
        <taxon>Filobasidiales</taxon>
        <taxon>Filobasidiaceae</taxon>
        <taxon>Naganishia</taxon>
    </lineage>
</organism>
<reference evidence="1" key="1">
    <citation type="submission" date="2023-04" db="EMBL/GenBank/DDBJ databases">
        <title>Draft Genome sequencing of Naganishia species isolated from polar environments using Oxford Nanopore Technology.</title>
        <authorList>
            <person name="Leo P."/>
            <person name="Venkateswaran K."/>
        </authorList>
    </citation>
    <scope>NUCLEOTIDE SEQUENCE</scope>
    <source>
        <strain evidence="1">MNA-CCFEE 5262</strain>
    </source>
</reference>
<evidence type="ECO:0000313" key="2">
    <source>
        <dbReference type="Proteomes" id="UP001230649"/>
    </source>
</evidence>
<protein>
    <submittedName>
        <fullName evidence="1">Uncharacterized protein</fullName>
    </submittedName>
</protein>
<dbReference type="Proteomes" id="UP001230649">
    <property type="component" value="Unassembled WGS sequence"/>
</dbReference>
<accession>A0ACC2W2X5</accession>
<sequence length="597" mass="66597">MYAPGTPTPTKRPTYSDVAKVKEGERHPALAAAALSRPIACGSPALLQHGGPQDSNNPRVLPPPASNQGVNARMGPMRSLSAYSLSTPVSSTSEALDKRINSSATPSGYDSMPMTPHWTSSPIAAVTHRGVPGPVNHPSSRADDVYWANYTRGTYATGEQSRAPPPSAYQVYNTYQPYEGGDFPKEDHLKKDYMAAGQDFKKPKSKSKGKAMKSTYRKKKVVGSTSSQPLAIPGEEDTTLIDTKSIDNKPKNDERVEFEYQDDIILTNILVQARREKSTTQAGFRESVYHTAATIMNGRKDRVGGTKDVKSCRNRLSYLRRQYWDPVSFLMKQSGAGWDEDFKLVTLPDEVWDDLEANPTHKNKVKFRYTTWPLYPIMTEILTGHTATGRHARIPGQKKVGKRPRDEDDKENEDPNTLSDVEEDSDEDDLDEGDDRENADKENADKENADAGAVKKLKTWFKPRELRKRPSAARVTKKQKTKSEVALENLGSMGENLLTLVQQKAARDFQTWDDKWKAMGEGKLDVAWAKFKEVKVDLDLSDATVETLEDFLFFDIESDRGKAYIESFLACPSDRISRFIERVLKVASGSDQGSWTG</sequence>
<proteinExistence type="predicted"/>